<sequence length="170" mass="18124">MRLTYRGGEIGHLIHCARNGTASSSEVLSAFYVPIRNDRDMDTSGRHVSLVVAKERTKLSHVLGIVSSEKVAGGTRVQLLGITEELICAKLKFIGRHVSLVVAKERTKLSHVLGIVSSEKIAGGTRVQLLGITGRHVSLVVAKEGTKLSHVLGIVSSEKVAGGTRVQLLG</sequence>
<accession>A0AAV4MKD3</accession>
<evidence type="ECO:0000313" key="2">
    <source>
        <dbReference type="Proteomes" id="UP001054945"/>
    </source>
</evidence>
<name>A0AAV4MKD3_CAEEX</name>
<reference evidence="1 2" key="1">
    <citation type="submission" date="2021-06" db="EMBL/GenBank/DDBJ databases">
        <title>Caerostris extrusa draft genome.</title>
        <authorList>
            <person name="Kono N."/>
            <person name="Arakawa K."/>
        </authorList>
    </citation>
    <scope>NUCLEOTIDE SEQUENCE [LARGE SCALE GENOMIC DNA]</scope>
</reference>
<keyword evidence="2" id="KW-1185">Reference proteome</keyword>
<dbReference type="EMBL" id="BPLR01019881">
    <property type="protein sequence ID" value="GIX72871.1"/>
    <property type="molecule type" value="Genomic_DNA"/>
</dbReference>
<proteinExistence type="predicted"/>
<protein>
    <submittedName>
        <fullName evidence="1">Uncharacterized protein</fullName>
    </submittedName>
</protein>
<dbReference type="Proteomes" id="UP001054945">
    <property type="component" value="Unassembled WGS sequence"/>
</dbReference>
<gene>
    <name evidence="1" type="ORF">CEXT_417631</name>
</gene>
<organism evidence="1 2">
    <name type="scientific">Caerostris extrusa</name>
    <name type="common">Bark spider</name>
    <name type="synonym">Caerostris bankana</name>
    <dbReference type="NCBI Taxonomy" id="172846"/>
    <lineage>
        <taxon>Eukaryota</taxon>
        <taxon>Metazoa</taxon>
        <taxon>Ecdysozoa</taxon>
        <taxon>Arthropoda</taxon>
        <taxon>Chelicerata</taxon>
        <taxon>Arachnida</taxon>
        <taxon>Araneae</taxon>
        <taxon>Araneomorphae</taxon>
        <taxon>Entelegynae</taxon>
        <taxon>Araneoidea</taxon>
        <taxon>Araneidae</taxon>
        <taxon>Caerostris</taxon>
    </lineage>
</organism>
<evidence type="ECO:0000313" key="1">
    <source>
        <dbReference type="EMBL" id="GIX72871.1"/>
    </source>
</evidence>
<comment type="caution">
    <text evidence="1">The sequence shown here is derived from an EMBL/GenBank/DDBJ whole genome shotgun (WGS) entry which is preliminary data.</text>
</comment>
<dbReference type="AlphaFoldDB" id="A0AAV4MKD3"/>